<dbReference type="EMBL" id="CP014924">
    <property type="protein sequence ID" value="ANZ65955.1"/>
    <property type="molecule type" value="Genomic_DNA"/>
</dbReference>
<dbReference type="AlphaFoldDB" id="A0A1B2IV81"/>
<dbReference type="OrthoDB" id="2307058at2"/>
<accession>A0A1B2IV81</accession>
<evidence type="ECO:0000313" key="2">
    <source>
        <dbReference type="Proteomes" id="UP000093267"/>
    </source>
</evidence>
<dbReference type="Proteomes" id="UP000093267">
    <property type="component" value="Chromosome"/>
</dbReference>
<protein>
    <submittedName>
        <fullName evidence="1">Uncharacterized protein</fullName>
    </submittedName>
</protein>
<keyword evidence="2" id="KW-1185">Reference proteome</keyword>
<sequence length="193" mass="21827">MFNVKKTIIGLTIATATAFGILAVQSEQTPALAANKYQTATHFKYLSSTPSALKGNWYTYTGNAKKHSLKTLIIGKNYLSVPTRLDKTGSKYFTKHYTFTKNYSNGHANLIKTDLGWYYYAVNINPNYTVSNNYLTFGIVKPGKIGKQKVLYWYLYNSGATYMKIYTHTKKYNAHQQYTKSTKGTTVLAFPSK</sequence>
<proteinExistence type="predicted"/>
<dbReference type="KEGG" id="lpd:AYR62_01395"/>
<name>A0A1B2IV81_9LACO</name>
<reference evidence="1 2" key="1">
    <citation type="submission" date="2016-03" db="EMBL/GenBank/DDBJ databases">
        <title>Pediococcus and Lactobacillus from brewery environment - whole genome sequencing and assembly.</title>
        <authorList>
            <person name="Behr J."/>
            <person name="Geissler A.J."/>
            <person name="Vogel R.F."/>
        </authorList>
    </citation>
    <scope>NUCLEOTIDE SEQUENCE [LARGE SCALE GENOMIC DNA]</scope>
    <source>
        <strain evidence="1 2">TMW 1.1995</strain>
    </source>
</reference>
<dbReference type="RefSeq" id="WP_054708962.1">
    <property type="nucleotide sequence ID" value="NZ_CP014915.1"/>
</dbReference>
<gene>
    <name evidence="1" type="ORF">AYR63_01555</name>
</gene>
<evidence type="ECO:0000313" key="1">
    <source>
        <dbReference type="EMBL" id="ANZ65955.1"/>
    </source>
</evidence>
<organism evidence="1 2">
    <name type="scientific">Secundilactobacillus paracollinoides</name>
    <dbReference type="NCBI Taxonomy" id="240427"/>
    <lineage>
        <taxon>Bacteria</taxon>
        <taxon>Bacillati</taxon>
        <taxon>Bacillota</taxon>
        <taxon>Bacilli</taxon>
        <taxon>Lactobacillales</taxon>
        <taxon>Lactobacillaceae</taxon>
        <taxon>Secundilactobacillus</taxon>
    </lineage>
</organism>